<dbReference type="RefSeq" id="WP_059032045.1">
    <property type="nucleotide sequence ID" value="NZ_BSDN01000003.1"/>
</dbReference>
<accession>A0A0U9HFE4</accession>
<evidence type="ECO:0000256" key="6">
    <source>
        <dbReference type="ARBA" id="ARBA00022847"/>
    </source>
</evidence>
<dbReference type="CDD" id="cd10322">
    <property type="entry name" value="SLC5sbd"/>
    <property type="match status" value="1"/>
</dbReference>
<reference evidence="15" key="1">
    <citation type="journal article" date="2016" name="Genome Announc.">
        <title>Draft Genome Sequence of the Syntrophic Lactate-Degrading Bacterium Tepidanaerobacter syntrophicus JLT.</title>
        <authorList>
            <person name="Matsuura N."/>
            <person name="Ohashi A."/>
            <person name="Tourlousse D.M."/>
            <person name="Sekiguchi Y."/>
        </authorList>
    </citation>
    <scope>NUCLEOTIDE SEQUENCE [LARGE SCALE GENOMIC DNA]</scope>
    <source>
        <strain evidence="15">JL</strain>
    </source>
</reference>
<dbReference type="Pfam" id="PF00474">
    <property type="entry name" value="SSF"/>
    <property type="match status" value="1"/>
</dbReference>
<dbReference type="PROSITE" id="PS50283">
    <property type="entry name" value="NA_SOLUT_SYMP_3"/>
    <property type="match status" value="1"/>
</dbReference>
<dbReference type="Gene3D" id="1.20.1730.10">
    <property type="entry name" value="Sodium/glucose cotransporter"/>
    <property type="match status" value="1"/>
</dbReference>
<evidence type="ECO:0000256" key="14">
    <source>
        <dbReference type="SAM" id="Phobius"/>
    </source>
</evidence>
<evidence type="ECO:0000256" key="3">
    <source>
        <dbReference type="ARBA" id="ARBA00022448"/>
    </source>
</evidence>
<dbReference type="InterPro" id="IPR001734">
    <property type="entry name" value="Na/solute_symporter"/>
</dbReference>
<comment type="similarity">
    <text evidence="2 13">Belongs to the sodium:solute symporter (SSF) (TC 2.A.21) family.</text>
</comment>
<feature type="transmembrane region" description="Helical" evidence="14">
    <location>
        <begin position="143"/>
        <end position="168"/>
    </location>
</feature>
<keyword evidence="4" id="KW-1003">Cell membrane</keyword>
<feature type="transmembrane region" description="Helical" evidence="14">
    <location>
        <begin position="386"/>
        <end position="408"/>
    </location>
</feature>
<feature type="transmembrane region" description="Helical" evidence="14">
    <location>
        <begin position="175"/>
        <end position="198"/>
    </location>
</feature>
<dbReference type="EMBL" id="DF977000">
    <property type="protein sequence ID" value="GAQ24843.1"/>
    <property type="molecule type" value="Genomic_DNA"/>
</dbReference>
<evidence type="ECO:0000256" key="5">
    <source>
        <dbReference type="ARBA" id="ARBA00022692"/>
    </source>
</evidence>
<keyword evidence="7 14" id="KW-1133">Transmembrane helix</keyword>
<feature type="transmembrane region" description="Helical" evidence="14">
    <location>
        <begin position="268"/>
        <end position="292"/>
    </location>
</feature>
<protein>
    <submittedName>
        <fullName evidence="15">Na+/proline symporter</fullName>
    </submittedName>
</protein>
<keyword evidence="8" id="KW-0915">Sodium</keyword>
<evidence type="ECO:0000256" key="13">
    <source>
        <dbReference type="RuleBase" id="RU362091"/>
    </source>
</evidence>
<evidence type="ECO:0000256" key="7">
    <source>
        <dbReference type="ARBA" id="ARBA00022989"/>
    </source>
</evidence>
<organism evidence="15">
    <name type="scientific">Tepidanaerobacter syntrophicus</name>
    <dbReference type="NCBI Taxonomy" id="224999"/>
    <lineage>
        <taxon>Bacteria</taxon>
        <taxon>Bacillati</taxon>
        <taxon>Bacillota</taxon>
        <taxon>Clostridia</taxon>
        <taxon>Thermosediminibacterales</taxon>
        <taxon>Tepidanaerobacteraceae</taxon>
        <taxon>Tepidanaerobacter</taxon>
    </lineage>
</organism>
<dbReference type="PANTHER" id="PTHR48086:SF3">
    <property type="entry name" value="SODIUM_PROLINE SYMPORTER"/>
    <property type="match status" value="1"/>
</dbReference>
<comment type="catalytic activity">
    <reaction evidence="12">
        <text>L-proline(in) + Na(+)(in) = L-proline(out) + Na(+)(out)</text>
        <dbReference type="Rhea" id="RHEA:28967"/>
        <dbReference type="ChEBI" id="CHEBI:29101"/>
        <dbReference type="ChEBI" id="CHEBI:60039"/>
    </reaction>
</comment>
<dbReference type="GO" id="GO:0006814">
    <property type="term" value="P:sodium ion transport"/>
    <property type="evidence" value="ECO:0007669"/>
    <property type="project" value="UniProtKB-KW"/>
</dbReference>
<evidence type="ECO:0000256" key="12">
    <source>
        <dbReference type="ARBA" id="ARBA00033708"/>
    </source>
</evidence>
<evidence type="ECO:0000313" key="15">
    <source>
        <dbReference type="EMBL" id="GAQ24843.1"/>
    </source>
</evidence>
<keyword evidence="6" id="KW-0769">Symport</keyword>
<evidence type="ECO:0000256" key="9">
    <source>
        <dbReference type="ARBA" id="ARBA00023065"/>
    </source>
</evidence>
<feature type="transmembrane region" description="Helical" evidence="14">
    <location>
        <begin position="228"/>
        <end position="248"/>
    </location>
</feature>
<comment type="subcellular location">
    <subcellularLocation>
        <location evidence="1">Cell membrane</location>
        <topology evidence="1">Multi-pass membrane protein</topology>
    </subcellularLocation>
</comment>
<dbReference type="GO" id="GO:0015293">
    <property type="term" value="F:symporter activity"/>
    <property type="evidence" value="ECO:0007669"/>
    <property type="project" value="UniProtKB-KW"/>
</dbReference>
<feature type="transmembrane region" description="Helical" evidence="14">
    <location>
        <begin position="119"/>
        <end position="137"/>
    </location>
</feature>
<dbReference type="OrthoDB" id="9766407at2"/>
<keyword evidence="10 14" id="KW-0472">Membrane</keyword>
<feature type="transmembrane region" description="Helical" evidence="14">
    <location>
        <begin position="360"/>
        <end position="380"/>
    </location>
</feature>
<dbReference type="InterPro" id="IPR038377">
    <property type="entry name" value="Na/Glc_symporter_sf"/>
</dbReference>
<keyword evidence="16" id="KW-1185">Reference proteome</keyword>
<dbReference type="Proteomes" id="UP000062160">
    <property type="component" value="Unassembled WGS sequence"/>
</dbReference>
<keyword evidence="5 14" id="KW-0812">Transmembrane</keyword>
<feature type="transmembrane region" description="Helical" evidence="14">
    <location>
        <begin position="6"/>
        <end position="23"/>
    </location>
</feature>
<evidence type="ECO:0000256" key="1">
    <source>
        <dbReference type="ARBA" id="ARBA00004651"/>
    </source>
</evidence>
<dbReference type="GO" id="GO:0005886">
    <property type="term" value="C:plasma membrane"/>
    <property type="evidence" value="ECO:0007669"/>
    <property type="project" value="UniProtKB-SubCell"/>
</dbReference>
<keyword evidence="9" id="KW-0406">Ion transport</keyword>
<keyword evidence="11" id="KW-0739">Sodium transport</keyword>
<evidence type="ECO:0000256" key="11">
    <source>
        <dbReference type="ARBA" id="ARBA00023201"/>
    </source>
</evidence>
<dbReference type="PANTHER" id="PTHR48086">
    <property type="entry name" value="SODIUM/PROLINE SYMPORTER-RELATED"/>
    <property type="match status" value="1"/>
</dbReference>
<feature type="transmembrane region" description="Helical" evidence="14">
    <location>
        <begin position="76"/>
        <end position="98"/>
    </location>
</feature>
<sequence length="485" mass="52356">MNLGTILWIATVVLGAFFLWIGFKVRHKASASFADYSIAGGSLPLFLIFFTEFANIMGVGNFVGHAAKGYANGLPWLFFILGEQGSKIIFALVFAGFAGRYTYSTFIEMIDDLIVKDKVTRVIGAILACSIMIAWTGGQAKGFGTIFQVITGANPVPIVFLFTAIYIVYTTLGGYYSLVWMDFVLGLMVIVFGGMFYFEAFKIVNFSFAEIGARLTAMGRPEMWSLSGANYGVALTNFVTGCVGILAAQMYWQSCFAAKDSKTARNGLLASGTIAIIFVMLTAIVGMIIYTVNPNLTGEQPMPWFMMNMVPTIVAVGIFLCIMAAGMSSADSNLNSATVLMTNDIIAVFKPDLTDKEMIFIVRVLTVIVGIIAAVVSIYSPSILDLFSRAYSMAGGGLVPLLVVGLLWKERPEDPFQPGKRNSKVTPWGARVGMITGAVLSQINSLGTYKILIALAVSAILIIVVSMMTRNSDSALHLQQPKSGI</sequence>
<name>A0A0U9HFE4_9FIRM</name>
<evidence type="ECO:0000313" key="16">
    <source>
        <dbReference type="Proteomes" id="UP000062160"/>
    </source>
</evidence>
<dbReference type="InterPro" id="IPR050277">
    <property type="entry name" value="Sodium:Solute_Symporter"/>
</dbReference>
<keyword evidence="3" id="KW-0813">Transport</keyword>
<evidence type="ECO:0000256" key="10">
    <source>
        <dbReference type="ARBA" id="ARBA00023136"/>
    </source>
</evidence>
<gene>
    <name evidence="15" type="ORF">TSYNT_6224</name>
</gene>
<feature type="transmembrane region" description="Helical" evidence="14">
    <location>
        <begin position="451"/>
        <end position="469"/>
    </location>
</feature>
<feature type="transmembrane region" description="Helical" evidence="14">
    <location>
        <begin position="304"/>
        <end position="325"/>
    </location>
</feature>
<evidence type="ECO:0000256" key="2">
    <source>
        <dbReference type="ARBA" id="ARBA00006434"/>
    </source>
</evidence>
<feature type="transmembrane region" description="Helical" evidence="14">
    <location>
        <begin position="43"/>
        <end position="64"/>
    </location>
</feature>
<dbReference type="AlphaFoldDB" id="A0A0U9HFE4"/>
<proteinExistence type="inferred from homology"/>
<evidence type="ECO:0000256" key="4">
    <source>
        <dbReference type="ARBA" id="ARBA00022475"/>
    </source>
</evidence>
<dbReference type="STRING" id="224999.GCA_001485475_00849"/>
<evidence type="ECO:0000256" key="8">
    <source>
        <dbReference type="ARBA" id="ARBA00023053"/>
    </source>
</evidence>